<evidence type="ECO:0000313" key="5">
    <source>
        <dbReference type="Proteomes" id="UP000593579"/>
    </source>
</evidence>
<feature type="domain" description="Pectate lyase" evidence="3">
    <location>
        <begin position="41"/>
        <end position="116"/>
    </location>
</feature>
<keyword evidence="2" id="KW-0812">Transmembrane</keyword>
<name>A0A7J9BTE8_GOSGO</name>
<dbReference type="OrthoDB" id="1581485at2759"/>
<dbReference type="Gene3D" id="2.160.20.10">
    <property type="entry name" value="Single-stranded right-handed beta-helix, Pectin lyase-like"/>
    <property type="match status" value="1"/>
</dbReference>
<protein>
    <recommendedName>
        <fullName evidence="3">Pectate lyase domain-containing protein</fullName>
    </recommendedName>
</protein>
<dbReference type="AlphaFoldDB" id="A0A7J9BTE8"/>
<dbReference type="InterPro" id="IPR045032">
    <property type="entry name" value="PEL"/>
</dbReference>
<keyword evidence="5" id="KW-1185">Reference proteome</keyword>
<dbReference type="GO" id="GO:0030570">
    <property type="term" value="F:pectate lyase activity"/>
    <property type="evidence" value="ECO:0007669"/>
    <property type="project" value="InterPro"/>
</dbReference>
<feature type="transmembrane region" description="Helical" evidence="2">
    <location>
        <begin position="20"/>
        <end position="40"/>
    </location>
</feature>
<keyword evidence="2" id="KW-1133">Transmembrane helix</keyword>
<dbReference type="Pfam" id="PF00544">
    <property type="entry name" value="Pectate_lyase_4"/>
    <property type="match status" value="1"/>
</dbReference>
<evidence type="ECO:0000259" key="3">
    <source>
        <dbReference type="Pfam" id="PF00544"/>
    </source>
</evidence>
<evidence type="ECO:0000256" key="1">
    <source>
        <dbReference type="ARBA" id="ARBA00023239"/>
    </source>
</evidence>
<dbReference type="PANTHER" id="PTHR31683:SF184">
    <property type="entry name" value="PECTATE LYASE"/>
    <property type="match status" value="1"/>
</dbReference>
<keyword evidence="1" id="KW-0456">Lyase</keyword>
<comment type="caution">
    <text evidence="4">The sequence shown here is derived from an EMBL/GenBank/DDBJ whole genome shotgun (WGS) entry which is preliminary data.</text>
</comment>
<reference evidence="4 5" key="1">
    <citation type="journal article" date="2019" name="Genome Biol. Evol.">
        <title>Insights into the evolution of the New World diploid cottons (Gossypium, subgenus Houzingenia) based on genome sequencing.</title>
        <authorList>
            <person name="Grover C.E."/>
            <person name="Arick M.A. 2nd"/>
            <person name="Thrash A."/>
            <person name="Conover J.L."/>
            <person name="Sanders W.S."/>
            <person name="Peterson D.G."/>
            <person name="Frelichowski J.E."/>
            <person name="Scheffler J.A."/>
            <person name="Scheffler B.E."/>
            <person name="Wendel J.F."/>
        </authorList>
    </citation>
    <scope>NUCLEOTIDE SEQUENCE [LARGE SCALE GENOMIC DNA]</scope>
    <source>
        <strain evidence="4">5</strain>
        <tissue evidence="4">Leaf</tissue>
    </source>
</reference>
<accession>A0A7J9BTE8</accession>
<dbReference type="InterPro" id="IPR012334">
    <property type="entry name" value="Pectin_lyas_fold"/>
</dbReference>
<dbReference type="EMBL" id="JABEZY010000006">
    <property type="protein sequence ID" value="MBA0739453.1"/>
    <property type="molecule type" value="Genomic_DNA"/>
</dbReference>
<evidence type="ECO:0000256" key="2">
    <source>
        <dbReference type="SAM" id="Phobius"/>
    </source>
</evidence>
<evidence type="ECO:0000313" key="4">
    <source>
        <dbReference type="EMBL" id="MBA0739453.1"/>
    </source>
</evidence>
<feature type="non-terminal residue" evidence="4">
    <location>
        <position position="118"/>
    </location>
</feature>
<gene>
    <name evidence="4" type="ORF">Gogos_012724</name>
</gene>
<proteinExistence type="predicted"/>
<keyword evidence="2" id="KW-0472">Membrane</keyword>
<dbReference type="SUPFAM" id="SSF51126">
    <property type="entry name" value="Pectin lyase-like"/>
    <property type="match status" value="1"/>
</dbReference>
<sequence length="118" mass="13620">MDVALHFNLCIMSSFTKFMFTMLLKVVVALSGTLKITLVFERSSRVTLSSPSQTAISLIIMMCLLGASDNYSQDQYIQVTLAFKHFGKELIQRMPRCRWGFIHVVNNDYTHWKMYAIE</sequence>
<dbReference type="Proteomes" id="UP000593579">
    <property type="component" value="Unassembled WGS sequence"/>
</dbReference>
<dbReference type="PANTHER" id="PTHR31683">
    <property type="entry name" value="PECTATE LYASE 18-RELATED"/>
    <property type="match status" value="1"/>
</dbReference>
<dbReference type="InterPro" id="IPR002022">
    <property type="entry name" value="Pec_lyase"/>
</dbReference>
<dbReference type="InterPro" id="IPR011050">
    <property type="entry name" value="Pectin_lyase_fold/virulence"/>
</dbReference>
<organism evidence="4 5">
    <name type="scientific">Gossypium gossypioides</name>
    <name type="common">Mexican cotton</name>
    <name type="synonym">Selera gossypioides</name>
    <dbReference type="NCBI Taxonomy" id="34282"/>
    <lineage>
        <taxon>Eukaryota</taxon>
        <taxon>Viridiplantae</taxon>
        <taxon>Streptophyta</taxon>
        <taxon>Embryophyta</taxon>
        <taxon>Tracheophyta</taxon>
        <taxon>Spermatophyta</taxon>
        <taxon>Magnoliopsida</taxon>
        <taxon>eudicotyledons</taxon>
        <taxon>Gunneridae</taxon>
        <taxon>Pentapetalae</taxon>
        <taxon>rosids</taxon>
        <taxon>malvids</taxon>
        <taxon>Malvales</taxon>
        <taxon>Malvaceae</taxon>
        <taxon>Malvoideae</taxon>
        <taxon>Gossypium</taxon>
    </lineage>
</organism>